<keyword evidence="5 8" id="KW-1133">Transmembrane helix</keyword>
<dbReference type="PANTHER" id="PTHR14969:SF62">
    <property type="entry name" value="DECAPRENYLPHOSPHORYL-5-PHOSPHORIBOSE PHOSPHATASE RV3807C-RELATED"/>
    <property type="match status" value="1"/>
</dbReference>
<evidence type="ECO:0000256" key="7">
    <source>
        <dbReference type="SAM" id="MobiDB-lite"/>
    </source>
</evidence>
<evidence type="ECO:0000256" key="5">
    <source>
        <dbReference type="ARBA" id="ARBA00022989"/>
    </source>
</evidence>
<evidence type="ECO:0000313" key="10">
    <source>
        <dbReference type="EMBL" id="QAY63254.1"/>
    </source>
</evidence>
<feature type="transmembrane region" description="Helical" evidence="8">
    <location>
        <begin position="156"/>
        <end position="177"/>
    </location>
</feature>
<gene>
    <name evidence="10" type="ORF">ET495_08350</name>
</gene>
<evidence type="ECO:0000313" key="11">
    <source>
        <dbReference type="Proteomes" id="UP000291758"/>
    </source>
</evidence>
<evidence type="ECO:0000256" key="3">
    <source>
        <dbReference type="ARBA" id="ARBA00022692"/>
    </source>
</evidence>
<protein>
    <submittedName>
        <fullName evidence="10">Phosphatase PAP2 family protein</fullName>
    </submittedName>
</protein>
<dbReference type="KEGG" id="xyl:ET495_08350"/>
<evidence type="ECO:0000256" key="6">
    <source>
        <dbReference type="ARBA" id="ARBA00023136"/>
    </source>
</evidence>
<dbReference type="GO" id="GO:0016787">
    <property type="term" value="F:hydrolase activity"/>
    <property type="evidence" value="ECO:0007669"/>
    <property type="project" value="UniProtKB-KW"/>
</dbReference>
<dbReference type="Proteomes" id="UP000291758">
    <property type="component" value="Chromosome"/>
</dbReference>
<evidence type="ECO:0000256" key="4">
    <source>
        <dbReference type="ARBA" id="ARBA00022801"/>
    </source>
</evidence>
<feature type="transmembrane region" description="Helical" evidence="8">
    <location>
        <begin position="59"/>
        <end position="76"/>
    </location>
</feature>
<reference evidence="10 11" key="1">
    <citation type="submission" date="2019-01" db="EMBL/GenBank/DDBJ databases">
        <title>Genome sequencing of strain 2JSPR-7.</title>
        <authorList>
            <person name="Heo J."/>
            <person name="Kim S.-J."/>
            <person name="Kim J.-S."/>
            <person name="Hong S.-B."/>
            <person name="Kwon S.-W."/>
        </authorList>
    </citation>
    <scope>NUCLEOTIDE SEQUENCE [LARGE SCALE GENOMIC DNA]</scope>
    <source>
        <strain evidence="10 11">2JSPR-7</strain>
    </source>
</reference>
<keyword evidence="2" id="KW-1003">Cell membrane</keyword>
<dbReference type="InterPro" id="IPR036938">
    <property type="entry name" value="PAP2/HPO_sf"/>
</dbReference>
<dbReference type="GO" id="GO:0005886">
    <property type="term" value="C:plasma membrane"/>
    <property type="evidence" value="ECO:0007669"/>
    <property type="project" value="UniProtKB-SubCell"/>
</dbReference>
<keyword evidence="6 8" id="KW-0472">Membrane</keyword>
<evidence type="ECO:0000256" key="2">
    <source>
        <dbReference type="ARBA" id="ARBA00022475"/>
    </source>
</evidence>
<comment type="subcellular location">
    <subcellularLocation>
        <location evidence="1">Cell membrane</location>
        <topology evidence="1">Multi-pass membrane protein</topology>
    </subcellularLocation>
</comment>
<accession>A0A4P6EKW7</accession>
<evidence type="ECO:0000259" key="9">
    <source>
        <dbReference type="SMART" id="SM00014"/>
    </source>
</evidence>
<dbReference type="InterPro" id="IPR000326">
    <property type="entry name" value="PAP2/HPO"/>
</dbReference>
<keyword evidence="3 8" id="KW-0812">Transmembrane</keyword>
<dbReference type="EMBL" id="CP035495">
    <property type="protein sequence ID" value="QAY63254.1"/>
    <property type="molecule type" value="Genomic_DNA"/>
</dbReference>
<dbReference type="SMART" id="SM00014">
    <property type="entry name" value="acidPPc"/>
    <property type="match status" value="1"/>
</dbReference>
<sequence length="251" mass="26306">MRCYRCPRHGLRGPLASAAVLTILTAITYAPRASLFTHLTESVNGSRVEDLVVRLADKGLLLLVATAGILAVVTWLRDRPGFLRLAVGGLGAIVSYATSEAVKTLVAQPRPCHTLDVVTALTCPTATDWSWPSNHATIAGSIAVACLLVAPRLWPLLVPLAAIVATARVGAGVHYLHDITAGLALGTLITALISTYATPALARIPLVQRATRRSAPRADPPRRRAISTGALHVPPTAHPEEGSTSRGLLGG</sequence>
<name>A0A4P6EKW7_9MICO</name>
<evidence type="ECO:0000256" key="1">
    <source>
        <dbReference type="ARBA" id="ARBA00004651"/>
    </source>
</evidence>
<keyword evidence="4" id="KW-0378">Hydrolase</keyword>
<evidence type="ECO:0000256" key="8">
    <source>
        <dbReference type="SAM" id="Phobius"/>
    </source>
</evidence>
<keyword evidence="11" id="KW-1185">Reference proteome</keyword>
<organism evidence="10 11">
    <name type="scientific">Xylanimonas allomyrinae</name>
    <dbReference type="NCBI Taxonomy" id="2509459"/>
    <lineage>
        <taxon>Bacteria</taxon>
        <taxon>Bacillati</taxon>
        <taxon>Actinomycetota</taxon>
        <taxon>Actinomycetes</taxon>
        <taxon>Micrococcales</taxon>
        <taxon>Promicromonosporaceae</taxon>
        <taxon>Xylanimonas</taxon>
    </lineage>
</organism>
<dbReference type="SUPFAM" id="SSF48317">
    <property type="entry name" value="Acid phosphatase/Vanadium-dependent haloperoxidase"/>
    <property type="match status" value="1"/>
</dbReference>
<feature type="region of interest" description="Disordered" evidence="7">
    <location>
        <begin position="212"/>
        <end position="251"/>
    </location>
</feature>
<dbReference type="OrthoDB" id="5243958at2"/>
<dbReference type="Gene3D" id="1.20.144.10">
    <property type="entry name" value="Phosphatidic acid phosphatase type 2/haloperoxidase"/>
    <property type="match status" value="1"/>
</dbReference>
<dbReference type="Pfam" id="PF01569">
    <property type="entry name" value="PAP2"/>
    <property type="match status" value="1"/>
</dbReference>
<feature type="transmembrane region" description="Helical" evidence="8">
    <location>
        <begin position="183"/>
        <end position="204"/>
    </location>
</feature>
<dbReference type="PANTHER" id="PTHR14969">
    <property type="entry name" value="SPHINGOSINE-1-PHOSPHATE PHOSPHOHYDROLASE"/>
    <property type="match status" value="1"/>
</dbReference>
<dbReference type="AlphaFoldDB" id="A0A4P6EKW7"/>
<proteinExistence type="predicted"/>
<feature type="domain" description="Phosphatidic acid phosphatase type 2/haloperoxidase" evidence="9">
    <location>
        <begin position="83"/>
        <end position="194"/>
    </location>
</feature>
<dbReference type="CDD" id="cd01610">
    <property type="entry name" value="PAP2_like"/>
    <property type="match status" value="1"/>
</dbReference>